<sequence>MPPDLGDLAEAPHERGADHGDDPQAAAEDERALRTEGLGLGLGRTACGCRSADGHGGDEQGGPAAPTSCCRVFMIALPCA</sequence>
<dbReference type="Proteomes" id="UP001180845">
    <property type="component" value="Unassembled WGS sequence"/>
</dbReference>
<accession>A0AAE3ZHP5</accession>
<proteinExistence type="predicted"/>
<dbReference type="AlphaFoldDB" id="A0AAE3ZHP5"/>
<reference evidence="2" key="1">
    <citation type="submission" date="2023-07" db="EMBL/GenBank/DDBJ databases">
        <title>Sequencing the genomes of 1000 actinobacteria strains.</title>
        <authorList>
            <person name="Klenk H.-P."/>
        </authorList>
    </citation>
    <scope>NUCLEOTIDE SEQUENCE</scope>
    <source>
        <strain evidence="2">DSM 45977</strain>
    </source>
</reference>
<organism evidence="2 3">
    <name type="scientific">Haloactinomyces albus</name>
    <dbReference type="NCBI Taxonomy" id="1352928"/>
    <lineage>
        <taxon>Bacteria</taxon>
        <taxon>Bacillati</taxon>
        <taxon>Actinomycetota</taxon>
        <taxon>Actinomycetes</taxon>
        <taxon>Actinopolysporales</taxon>
        <taxon>Actinopolysporaceae</taxon>
        <taxon>Haloactinomyces</taxon>
    </lineage>
</organism>
<protein>
    <submittedName>
        <fullName evidence="2">Uncharacterized protein</fullName>
    </submittedName>
</protein>
<dbReference type="RefSeq" id="WP_310276463.1">
    <property type="nucleotide sequence ID" value="NZ_JAVDXW010000001.1"/>
</dbReference>
<evidence type="ECO:0000313" key="2">
    <source>
        <dbReference type="EMBL" id="MDR7303803.1"/>
    </source>
</evidence>
<gene>
    <name evidence="2" type="ORF">JOF55_003984</name>
</gene>
<evidence type="ECO:0000313" key="3">
    <source>
        <dbReference type="Proteomes" id="UP001180845"/>
    </source>
</evidence>
<comment type="caution">
    <text evidence="2">The sequence shown here is derived from an EMBL/GenBank/DDBJ whole genome shotgun (WGS) entry which is preliminary data.</text>
</comment>
<dbReference type="EMBL" id="JAVDXW010000001">
    <property type="protein sequence ID" value="MDR7303803.1"/>
    <property type="molecule type" value="Genomic_DNA"/>
</dbReference>
<evidence type="ECO:0000256" key="1">
    <source>
        <dbReference type="SAM" id="MobiDB-lite"/>
    </source>
</evidence>
<feature type="compositionally biased region" description="Basic and acidic residues" evidence="1">
    <location>
        <begin position="10"/>
        <end position="30"/>
    </location>
</feature>
<keyword evidence="3" id="KW-1185">Reference proteome</keyword>
<feature type="region of interest" description="Disordered" evidence="1">
    <location>
        <begin position="1"/>
        <end position="30"/>
    </location>
</feature>
<name>A0AAE3ZHP5_9ACTN</name>